<reference evidence="2 3" key="1">
    <citation type="submission" date="2019-08" db="EMBL/GenBank/DDBJ databases">
        <title>Deep-cultivation of Planctomycetes and their phenomic and genomic characterization uncovers novel biology.</title>
        <authorList>
            <person name="Wiegand S."/>
            <person name="Jogler M."/>
            <person name="Boedeker C."/>
            <person name="Pinto D."/>
            <person name="Vollmers J."/>
            <person name="Rivas-Marin E."/>
            <person name="Kohn T."/>
            <person name="Peeters S.H."/>
            <person name="Heuer A."/>
            <person name="Rast P."/>
            <person name="Oberbeckmann S."/>
            <person name="Bunk B."/>
            <person name="Jeske O."/>
            <person name="Meyerdierks A."/>
            <person name="Storesund J.E."/>
            <person name="Kallscheuer N."/>
            <person name="Luecker S."/>
            <person name="Lage O.M."/>
            <person name="Pohl T."/>
            <person name="Merkel B.J."/>
            <person name="Hornburger P."/>
            <person name="Mueller R.-W."/>
            <person name="Bruemmer F."/>
            <person name="Labrenz M."/>
            <person name="Spormann A.M."/>
            <person name="Op den Camp H."/>
            <person name="Overmann J."/>
            <person name="Amann R."/>
            <person name="Jetten M.S.M."/>
            <person name="Mascher T."/>
            <person name="Medema M.H."/>
            <person name="Devos D.P."/>
            <person name="Kaster A.-K."/>
            <person name="Ovreas L."/>
            <person name="Rohde M."/>
            <person name="Galperin M.Y."/>
            <person name="Jogler C."/>
        </authorList>
    </citation>
    <scope>NUCLEOTIDE SEQUENCE [LARGE SCALE GENOMIC DNA]</scope>
    <source>
        <strain evidence="2 3">FC18</strain>
    </source>
</reference>
<evidence type="ECO:0000313" key="2">
    <source>
        <dbReference type="EMBL" id="QEG23156.1"/>
    </source>
</evidence>
<proteinExistence type="predicted"/>
<sequence length="123" mass="13013" precursor="true">MKNLILMAIALVSAVALAGCESKTQADPASDTDAADVTTDVSLTLTPESKAKLALADEVDGKADKVIENCYTCALGMKGKPEIATKVEGYELHFCGQSCCDYLEKDAEKVIAATKIPEPKTEE</sequence>
<dbReference type="PROSITE" id="PS51257">
    <property type="entry name" value="PROKAR_LIPOPROTEIN"/>
    <property type="match status" value="1"/>
</dbReference>
<gene>
    <name evidence="2" type="ORF">MFFC18_30520</name>
</gene>
<feature type="chain" id="PRO_5023000650" description="TRASH domain-containing protein" evidence="1">
    <location>
        <begin position="19"/>
        <end position="123"/>
    </location>
</feature>
<protein>
    <recommendedName>
        <fullName evidence="4">TRASH domain-containing protein</fullName>
    </recommendedName>
</protein>
<evidence type="ECO:0000313" key="3">
    <source>
        <dbReference type="Proteomes" id="UP000322214"/>
    </source>
</evidence>
<dbReference type="Proteomes" id="UP000322214">
    <property type="component" value="Chromosome"/>
</dbReference>
<dbReference type="OrthoDB" id="285960at2"/>
<evidence type="ECO:0000256" key="1">
    <source>
        <dbReference type="SAM" id="SignalP"/>
    </source>
</evidence>
<evidence type="ECO:0008006" key="4">
    <source>
        <dbReference type="Google" id="ProtNLM"/>
    </source>
</evidence>
<keyword evidence="1" id="KW-0732">Signal</keyword>
<dbReference type="KEGG" id="mff:MFFC18_30520"/>
<organism evidence="2 3">
    <name type="scientific">Mariniblastus fucicola</name>
    <dbReference type="NCBI Taxonomy" id="980251"/>
    <lineage>
        <taxon>Bacteria</taxon>
        <taxon>Pseudomonadati</taxon>
        <taxon>Planctomycetota</taxon>
        <taxon>Planctomycetia</taxon>
        <taxon>Pirellulales</taxon>
        <taxon>Pirellulaceae</taxon>
        <taxon>Mariniblastus</taxon>
    </lineage>
</organism>
<accession>A0A5B9PEW6</accession>
<name>A0A5B9PEW6_9BACT</name>
<keyword evidence="3" id="KW-1185">Reference proteome</keyword>
<dbReference type="AlphaFoldDB" id="A0A5B9PEW6"/>
<dbReference type="RefSeq" id="WP_148618880.1">
    <property type="nucleotide sequence ID" value="NZ_CP042912.1"/>
</dbReference>
<dbReference type="EMBL" id="CP042912">
    <property type="protein sequence ID" value="QEG23156.1"/>
    <property type="molecule type" value="Genomic_DNA"/>
</dbReference>
<feature type="signal peptide" evidence="1">
    <location>
        <begin position="1"/>
        <end position="18"/>
    </location>
</feature>